<dbReference type="PROSITE" id="PS50089">
    <property type="entry name" value="ZF_RING_2"/>
    <property type="match status" value="1"/>
</dbReference>
<dbReference type="SUPFAM" id="SSF57850">
    <property type="entry name" value="RING/U-box"/>
    <property type="match status" value="1"/>
</dbReference>
<dbReference type="Pfam" id="PF13920">
    <property type="entry name" value="zf-C3HC4_3"/>
    <property type="match status" value="1"/>
</dbReference>
<organism evidence="2">
    <name type="scientific">viral metagenome</name>
    <dbReference type="NCBI Taxonomy" id="1070528"/>
    <lineage>
        <taxon>unclassified sequences</taxon>
        <taxon>metagenomes</taxon>
        <taxon>organismal metagenomes</taxon>
    </lineage>
</organism>
<sequence length="97" mass="10954">MTKALVDYKNYVYTCPGRKDFEDCEQCLQRLEKLLSLSIARNDEDSKLTCCVCMDAQVNCVAACGHLLCSTCTQSVDKCPVCRKKIDAPDIRPLYFC</sequence>
<evidence type="ECO:0000259" key="1">
    <source>
        <dbReference type="PROSITE" id="PS50089"/>
    </source>
</evidence>
<dbReference type="AlphaFoldDB" id="A0A6C0BLH1"/>
<feature type="domain" description="RING-type" evidence="1">
    <location>
        <begin position="50"/>
        <end position="83"/>
    </location>
</feature>
<evidence type="ECO:0000313" key="2">
    <source>
        <dbReference type="EMBL" id="QHS93237.1"/>
    </source>
</evidence>
<dbReference type="Gene3D" id="3.30.40.10">
    <property type="entry name" value="Zinc/RING finger domain, C3HC4 (zinc finger)"/>
    <property type="match status" value="1"/>
</dbReference>
<reference evidence="2" key="1">
    <citation type="journal article" date="2020" name="Nature">
        <title>Giant virus diversity and host interactions through global metagenomics.</title>
        <authorList>
            <person name="Schulz F."/>
            <person name="Roux S."/>
            <person name="Paez-Espino D."/>
            <person name="Jungbluth S."/>
            <person name="Walsh D.A."/>
            <person name="Denef V.J."/>
            <person name="McMahon K.D."/>
            <person name="Konstantinidis K.T."/>
            <person name="Eloe-Fadrosh E.A."/>
            <person name="Kyrpides N.C."/>
            <person name="Woyke T."/>
        </authorList>
    </citation>
    <scope>NUCLEOTIDE SEQUENCE</scope>
    <source>
        <strain evidence="2">GVMAG-M-3300017989-17</strain>
    </source>
</reference>
<protein>
    <recommendedName>
        <fullName evidence="1">RING-type domain-containing protein</fullName>
    </recommendedName>
</protein>
<dbReference type="EMBL" id="MN739201">
    <property type="protein sequence ID" value="QHS93237.1"/>
    <property type="molecule type" value="Genomic_DNA"/>
</dbReference>
<proteinExistence type="predicted"/>
<dbReference type="InterPro" id="IPR001841">
    <property type="entry name" value="Znf_RING"/>
</dbReference>
<accession>A0A6C0BLH1</accession>
<dbReference type="InterPro" id="IPR013083">
    <property type="entry name" value="Znf_RING/FYVE/PHD"/>
</dbReference>
<name>A0A6C0BLH1_9ZZZZ</name>